<sequence length="148" mass="16633">MADSSVCRNSKCSAIDKSGSLFSNTVGAAAKKIQEAVEKVSDEMVRAYLDYLKRLPEVGIFRSLDNNGRPKENFFGNPNLAIVSWTALPLYGMDFRWGKEIHMGPGSTWFNGKIFIIPSHDGDAAFNIAIWLEEEHMADFKKCFYNDI</sequence>
<dbReference type="AlphaFoldDB" id="A0AAD4JEN8"/>
<evidence type="ECO:0000313" key="3">
    <source>
        <dbReference type="Proteomes" id="UP001190926"/>
    </source>
</evidence>
<keyword evidence="3" id="KW-1185">Reference proteome</keyword>
<evidence type="ECO:0000313" key="2">
    <source>
        <dbReference type="EMBL" id="KAH6832026.1"/>
    </source>
</evidence>
<proteinExistence type="inferred from homology"/>
<comment type="similarity">
    <text evidence="1">Belongs to the plant acyltransferase family.</text>
</comment>
<dbReference type="InterPro" id="IPR050317">
    <property type="entry name" value="Plant_Fungal_Acyltransferase"/>
</dbReference>
<dbReference type="Proteomes" id="UP001190926">
    <property type="component" value="Unassembled WGS sequence"/>
</dbReference>
<dbReference type="PANTHER" id="PTHR31642">
    <property type="entry name" value="TRICHOTHECENE 3-O-ACETYLTRANSFERASE"/>
    <property type="match status" value="1"/>
</dbReference>
<gene>
    <name evidence="2" type="ORF">C2S53_008066</name>
</gene>
<accession>A0AAD4JEN8</accession>
<dbReference type="GO" id="GO:0016747">
    <property type="term" value="F:acyltransferase activity, transferring groups other than amino-acyl groups"/>
    <property type="evidence" value="ECO:0007669"/>
    <property type="project" value="TreeGrafter"/>
</dbReference>
<dbReference type="PANTHER" id="PTHR31642:SF324">
    <property type="entry name" value="SPERMIDINE HYDROXYCINNAMOYL TRANSFERASE"/>
    <property type="match status" value="1"/>
</dbReference>
<dbReference type="InterPro" id="IPR023213">
    <property type="entry name" value="CAT-like_dom_sf"/>
</dbReference>
<reference evidence="2 3" key="1">
    <citation type="journal article" date="2021" name="Nat. Commun.">
        <title>Incipient diploidization of the medicinal plant Perilla within 10,000 years.</title>
        <authorList>
            <person name="Zhang Y."/>
            <person name="Shen Q."/>
            <person name="Leng L."/>
            <person name="Zhang D."/>
            <person name="Chen S."/>
            <person name="Shi Y."/>
            <person name="Ning Z."/>
            <person name="Chen S."/>
        </authorList>
    </citation>
    <scope>NUCLEOTIDE SEQUENCE [LARGE SCALE GENOMIC DNA]</scope>
    <source>
        <strain evidence="3">cv. PC099</strain>
    </source>
</reference>
<name>A0AAD4JEN8_PERFH</name>
<dbReference type="Pfam" id="PF02458">
    <property type="entry name" value="Transferase"/>
    <property type="match status" value="1"/>
</dbReference>
<dbReference type="EMBL" id="SDAM02000079">
    <property type="protein sequence ID" value="KAH6832026.1"/>
    <property type="molecule type" value="Genomic_DNA"/>
</dbReference>
<evidence type="ECO:0000256" key="1">
    <source>
        <dbReference type="ARBA" id="ARBA00009861"/>
    </source>
</evidence>
<protein>
    <submittedName>
        <fullName evidence="2">Uncharacterized protein</fullName>
    </submittedName>
</protein>
<comment type="caution">
    <text evidence="2">The sequence shown here is derived from an EMBL/GenBank/DDBJ whole genome shotgun (WGS) entry which is preliminary data.</text>
</comment>
<organism evidence="2 3">
    <name type="scientific">Perilla frutescens var. hirtella</name>
    <name type="common">Perilla citriodora</name>
    <name type="synonym">Perilla setoyensis</name>
    <dbReference type="NCBI Taxonomy" id="608512"/>
    <lineage>
        <taxon>Eukaryota</taxon>
        <taxon>Viridiplantae</taxon>
        <taxon>Streptophyta</taxon>
        <taxon>Embryophyta</taxon>
        <taxon>Tracheophyta</taxon>
        <taxon>Spermatophyta</taxon>
        <taxon>Magnoliopsida</taxon>
        <taxon>eudicotyledons</taxon>
        <taxon>Gunneridae</taxon>
        <taxon>Pentapetalae</taxon>
        <taxon>asterids</taxon>
        <taxon>lamiids</taxon>
        <taxon>Lamiales</taxon>
        <taxon>Lamiaceae</taxon>
        <taxon>Nepetoideae</taxon>
        <taxon>Elsholtzieae</taxon>
        <taxon>Perilla</taxon>
    </lineage>
</organism>
<dbReference type="Gene3D" id="3.30.559.10">
    <property type="entry name" value="Chloramphenicol acetyltransferase-like domain"/>
    <property type="match status" value="1"/>
</dbReference>